<gene>
    <name evidence="3" type="ORF">J2Z63_000150</name>
</gene>
<keyword evidence="2" id="KW-0472">Membrane</keyword>
<protein>
    <recommendedName>
        <fullName evidence="5">Septation ring formation regulator</fullName>
    </recommendedName>
</protein>
<evidence type="ECO:0008006" key="5">
    <source>
        <dbReference type="Google" id="ProtNLM"/>
    </source>
</evidence>
<keyword evidence="2" id="KW-1133">Transmembrane helix</keyword>
<dbReference type="RefSeq" id="WP_307444092.1">
    <property type="nucleotide sequence ID" value="NZ_JAUSWP010000001.1"/>
</dbReference>
<evidence type="ECO:0000313" key="4">
    <source>
        <dbReference type="Proteomes" id="UP001236620"/>
    </source>
</evidence>
<comment type="caution">
    <text evidence="3">The sequence shown here is derived from an EMBL/GenBank/DDBJ whole genome shotgun (WGS) entry which is preliminary data.</text>
</comment>
<evidence type="ECO:0000256" key="2">
    <source>
        <dbReference type="SAM" id="Phobius"/>
    </source>
</evidence>
<dbReference type="EMBL" id="JAUSWP010000001">
    <property type="protein sequence ID" value="MDQ0567529.1"/>
    <property type="molecule type" value="Genomic_DNA"/>
</dbReference>
<dbReference type="Proteomes" id="UP001236620">
    <property type="component" value="Unassembled WGS sequence"/>
</dbReference>
<sequence length="586" mass="69804">MEIIINPIFVFSSNRIIELISYVAFGIGFFGLLISVSMLTIYKNIISKAFKTTNIIERILKHPLPNRLNRMNFIVENSSNENLKQDIEIWKVKYYEIYKIQLPELIENVSQYFGVNKWSFKSKKFPSIKNLHRANKLLEVSKNLELNVRDIYYETQKVTEVEFLLRDTKIVIQETVNEIFDFVDLKKEQNELKVNVSIIEEYKQVINKKITICDYYIKIGKFEEAFKKIINLSEGISRFIKFIDKTHRIAMSLEKNGSLYQKLEEINKQLILKNDKDHKLDDINSNFKEHKEKILQFIYNGKIDSATNQYQQLFNDIDRLSSYLKFEDKVFIFFENNIGKIQNIIKEFENESKKIEQLILLNTSLKNDIDIAKEKYYAIKPFIDSINDEYKIICSKFIKFKYSIEAYSVLYKCAYQIKNILTRLESYYNDFIEIYSILRTKDSFLEEVESKLDNIRTTLLCTESIIYRHSDIKNLQQYKNKIKARYQDLEDIEKKNNAILSSPDNFDAMLKKLDVQLRKTIYIKHNVIDEVMLDKLAQYVVTYANRYLDYKNNSNKKINEIMNAYELKDYKRTIELGIDLFEENKI</sequence>
<evidence type="ECO:0000313" key="3">
    <source>
        <dbReference type="EMBL" id="MDQ0567529.1"/>
    </source>
</evidence>
<keyword evidence="4" id="KW-1185">Reference proteome</keyword>
<keyword evidence="2" id="KW-0812">Transmembrane</keyword>
<keyword evidence="1" id="KW-0175">Coiled coil</keyword>
<feature type="transmembrane region" description="Helical" evidence="2">
    <location>
        <begin position="19"/>
        <end position="42"/>
    </location>
</feature>
<name>A0ABU0NDR9_9MOLU</name>
<organism evidence="3 4">
    <name type="scientific">Mycoplasma yeatsii</name>
    <dbReference type="NCBI Taxonomy" id="51365"/>
    <lineage>
        <taxon>Bacteria</taxon>
        <taxon>Bacillati</taxon>
        <taxon>Mycoplasmatota</taxon>
        <taxon>Mollicutes</taxon>
        <taxon>Mycoplasmataceae</taxon>
        <taxon>Mycoplasma</taxon>
    </lineage>
</organism>
<feature type="coiled-coil region" evidence="1">
    <location>
        <begin position="338"/>
        <end position="375"/>
    </location>
</feature>
<evidence type="ECO:0000256" key="1">
    <source>
        <dbReference type="SAM" id="Coils"/>
    </source>
</evidence>
<proteinExistence type="predicted"/>
<reference evidence="3" key="1">
    <citation type="submission" date="2023-07" db="EMBL/GenBank/DDBJ databases">
        <title>Genomic Encyclopedia of Type Strains, Phase IV (KMG-IV): sequencing the most valuable type-strain genomes for metagenomic binning, comparative biology and taxonomic classification.</title>
        <authorList>
            <person name="Goeker M."/>
        </authorList>
    </citation>
    <scope>NUCLEOTIDE SEQUENCE [LARGE SCALE GENOMIC DNA]</scope>
    <source>
        <strain evidence="3">DSM 22019</strain>
    </source>
</reference>
<accession>A0ABU0NDR9</accession>